<dbReference type="OrthoDB" id="1453138at2"/>
<comment type="caution">
    <text evidence="4">The sequence shown here is derived from an EMBL/GenBank/DDBJ whole genome shotgun (WGS) entry which is preliminary data.</text>
</comment>
<dbReference type="AlphaFoldDB" id="A0A8E1UQK0"/>
<reference evidence="4 5" key="1">
    <citation type="submission" date="2015-06" db="EMBL/GenBank/DDBJ databases">
        <title>Prevotella sp. 109, sp. nov., a novel member of the family Prevotellaceae isolated from human faeces.</title>
        <authorList>
            <person name="Shkoporov A.N."/>
            <person name="Chaplin A.V."/>
            <person name="Kafarskaia L.I."/>
            <person name="Efimov B.A."/>
        </authorList>
    </citation>
    <scope>NUCLEOTIDE SEQUENCE [LARGE SCALE GENOMIC DNA]</scope>
    <source>
        <strain evidence="4 5">109</strain>
    </source>
</reference>
<feature type="domain" description="OmpA-like" evidence="3">
    <location>
        <begin position="256"/>
        <end position="331"/>
    </location>
</feature>
<name>A0A8E1UQK0_9BACT</name>
<dbReference type="Gene3D" id="3.30.1330.60">
    <property type="entry name" value="OmpA-like domain"/>
    <property type="match status" value="1"/>
</dbReference>
<keyword evidence="2" id="KW-0732">Signal</keyword>
<sequence>MRYLSLLLAAGFLFMGNPVSAQESEPEYEFNRHWFVSVHGGAQYTLGEASFGDLLSPTVQLGAGYQFTPWFATRLSVGAWQSKGGWNGYMLDGKAVNTTYKYNYVAPGIDFMFNLSNAICGYNPMRLFSVTAFIGGGANIGFGNDEANELANAGYDMRYVWSGTKVRPVGRGGLSFDFRVSDRVSLGIEGNANVLSDKYNSKKAGNADWYFNALASVTIRLGKTYKKKATPAPEPVEQTIVEPVVEEKPVSEPVVEEVKDEGMKRDVFFTINSSVIRESEREKVVELSKYLNNHKNAIVEITGYADAGTGTAAINSRLSSERAEAVKKMLT</sequence>
<dbReference type="GO" id="GO:0016020">
    <property type="term" value="C:membrane"/>
    <property type="evidence" value="ECO:0007669"/>
    <property type="project" value="UniProtKB-UniRule"/>
</dbReference>
<feature type="chain" id="PRO_5034038056" evidence="2">
    <location>
        <begin position="22"/>
        <end position="331"/>
    </location>
</feature>
<accession>A0A8E1UQK0</accession>
<protein>
    <submittedName>
        <fullName evidence="4">Membrane protein</fullName>
    </submittedName>
</protein>
<keyword evidence="5" id="KW-1185">Reference proteome</keyword>
<dbReference type="InterPro" id="IPR050330">
    <property type="entry name" value="Bact_OuterMem_StrucFunc"/>
</dbReference>
<organism evidence="4 5">
    <name type="scientific">Xylanibacter rarus</name>
    <dbReference type="NCBI Taxonomy" id="1676614"/>
    <lineage>
        <taxon>Bacteria</taxon>
        <taxon>Pseudomonadati</taxon>
        <taxon>Bacteroidota</taxon>
        <taxon>Bacteroidia</taxon>
        <taxon>Bacteroidales</taxon>
        <taxon>Prevotellaceae</taxon>
        <taxon>Xylanibacter</taxon>
    </lineage>
</organism>
<dbReference type="InterPro" id="IPR006665">
    <property type="entry name" value="OmpA-like"/>
</dbReference>
<evidence type="ECO:0000313" key="5">
    <source>
        <dbReference type="Proteomes" id="UP000036951"/>
    </source>
</evidence>
<proteinExistence type="predicted"/>
<keyword evidence="1" id="KW-0472">Membrane</keyword>
<evidence type="ECO:0000259" key="3">
    <source>
        <dbReference type="PROSITE" id="PS51123"/>
    </source>
</evidence>
<evidence type="ECO:0000256" key="1">
    <source>
        <dbReference type="PROSITE-ProRule" id="PRU00473"/>
    </source>
</evidence>
<dbReference type="Proteomes" id="UP000036951">
    <property type="component" value="Unassembled WGS sequence"/>
</dbReference>
<dbReference type="PROSITE" id="PS51123">
    <property type="entry name" value="OMPA_2"/>
    <property type="match status" value="1"/>
</dbReference>
<dbReference type="InterPro" id="IPR036737">
    <property type="entry name" value="OmpA-like_sf"/>
</dbReference>
<feature type="signal peptide" evidence="2">
    <location>
        <begin position="1"/>
        <end position="21"/>
    </location>
</feature>
<dbReference type="PANTHER" id="PTHR30329:SF21">
    <property type="entry name" value="LIPOPROTEIN YIAD-RELATED"/>
    <property type="match status" value="1"/>
</dbReference>
<gene>
    <name evidence="4" type="ORF">ACU52_10500</name>
</gene>
<evidence type="ECO:0000256" key="2">
    <source>
        <dbReference type="SAM" id="SignalP"/>
    </source>
</evidence>
<dbReference type="RefSeq" id="WP_082335253.1">
    <property type="nucleotide sequence ID" value="NZ_LFQU01000020.1"/>
</dbReference>
<feature type="non-terminal residue" evidence="4">
    <location>
        <position position="331"/>
    </location>
</feature>
<dbReference type="Pfam" id="PF00691">
    <property type="entry name" value="OmpA"/>
    <property type="match status" value="1"/>
</dbReference>
<dbReference type="PANTHER" id="PTHR30329">
    <property type="entry name" value="STATOR ELEMENT OF FLAGELLAR MOTOR COMPLEX"/>
    <property type="match status" value="1"/>
</dbReference>
<dbReference type="SUPFAM" id="SSF103088">
    <property type="entry name" value="OmpA-like"/>
    <property type="match status" value="1"/>
</dbReference>
<evidence type="ECO:0000313" key="4">
    <source>
        <dbReference type="EMBL" id="KOO68029.1"/>
    </source>
</evidence>
<dbReference type="EMBL" id="LFQU01000020">
    <property type="protein sequence ID" value="KOO68029.1"/>
    <property type="molecule type" value="Genomic_DNA"/>
</dbReference>